<reference evidence="2" key="1">
    <citation type="submission" date="2023-01" db="EMBL/GenBank/DDBJ databases">
        <title>Whole-genome sequence of Pseudomonas putida NBRC 14671.</title>
        <authorList>
            <person name="Morohoshi T."/>
            <person name="Someya N."/>
        </authorList>
    </citation>
    <scope>NUCLEOTIDE SEQUENCE</scope>
    <source>
        <strain evidence="2">NBRC 14671</strain>
    </source>
</reference>
<dbReference type="EMBL" id="BSKJ01000013">
    <property type="protein sequence ID" value="GLO37833.1"/>
    <property type="molecule type" value="Genomic_DNA"/>
</dbReference>
<gene>
    <name evidence="2" type="ORF">PPUN14671_46700</name>
</gene>
<dbReference type="Proteomes" id="UP001161257">
    <property type="component" value="Unassembled WGS sequence"/>
</dbReference>
<organism evidence="2 3">
    <name type="scientific">Pseudomonas putida</name>
    <name type="common">Arthrobacter siderocapsulatus</name>
    <dbReference type="NCBI Taxonomy" id="303"/>
    <lineage>
        <taxon>Bacteria</taxon>
        <taxon>Pseudomonadati</taxon>
        <taxon>Pseudomonadota</taxon>
        <taxon>Gammaproteobacteria</taxon>
        <taxon>Pseudomonadales</taxon>
        <taxon>Pseudomonadaceae</taxon>
        <taxon>Pseudomonas</taxon>
    </lineage>
</organism>
<accession>A0AA37VPF2</accession>
<evidence type="ECO:0000313" key="3">
    <source>
        <dbReference type="Proteomes" id="UP001161257"/>
    </source>
</evidence>
<dbReference type="RefSeq" id="WP_284356894.1">
    <property type="nucleotide sequence ID" value="NZ_BSKF01000016.1"/>
</dbReference>
<protein>
    <submittedName>
        <fullName evidence="2">Uncharacterized protein</fullName>
    </submittedName>
</protein>
<proteinExistence type="predicted"/>
<sequence>MSIRKEFLPGGRQGESNAWSREQHGLKTSLSADEINCSTSDIKFFAIVKTLQGGVESRRLTRHTPGELFDKLSADLSVALDLLSLSMGSIDAAAISKLLYVHAVNLIESLMMSILSKAVASSPGLRGGFEERFLEGGLSSGLHEAQRKILSGERGVLTDINSGLDLKGFRNFEYLLIEIFGGRLEGLNFALIDRVFTKRDYLLNCDGVSVEGQLVQLAAEEVELVIVALRDFAVDLNVRIYHSLFEHDSPAT</sequence>
<comment type="caution">
    <text evidence="2">The sequence shown here is derived from an EMBL/GenBank/DDBJ whole genome shotgun (WGS) entry which is preliminary data.</text>
</comment>
<name>A0AA37VPF2_PSEPU</name>
<evidence type="ECO:0000256" key="1">
    <source>
        <dbReference type="SAM" id="MobiDB-lite"/>
    </source>
</evidence>
<feature type="region of interest" description="Disordered" evidence="1">
    <location>
        <begin position="1"/>
        <end position="21"/>
    </location>
</feature>
<dbReference type="AlphaFoldDB" id="A0AA37VPF2"/>
<evidence type="ECO:0000313" key="2">
    <source>
        <dbReference type="EMBL" id="GLO37833.1"/>
    </source>
</evidence>